<dbReference type="RefSeq" id="WP_269328036.1">
    <property type="nucleotide sequence ID" value="NZ_BAAAZO010000012.1"/>
</dbReference>
<comment type="similarity">
    <text evidence="1">Belongs to the peptidase S33 family.</text>
</comment>
<dbReference type="PANTHER" id="PTHR21661:SF35">
    <property type="entry name" value="EPOXIDE HYDROLASE"/>
    <property type="match status" value="1"/>
</dbReference>
<dbReference type="PIRSF" id="PIRSF001112">
    <property type="entry name" value="Epoxide_hydrolase"/>
    <property type="match status" value="1"/>
</dbReference>
<dbReference type="Proteomes" id="UP001501074">
    <property type="component" value="Unassembled WGS sequence"/>
</dbReference>
<keyword evidence="6" id="KW-1185">Reference proteome</keyword>
<dbReference type="InterPro" id="IPR016292">
    <property type="entry name" value="Epoxide_hydrolase"/>
</dbReference>
<dbReference type="SUPFAM" id="SSF53474">
    <property type="entry name" value="alpha/beta-Hydrolases"/>
    <property type="match status" value="1"/>
</dbReference>
<dbReference type="PRINTS" id="PR00412">
    <property type="entry name" value="EPOXHYDRLASE"/>
</dbReference>
<dbReference type="EMBL" id="BAAAZO010000012">
    <property type="protein sequence ID" value="GAA3635134.1"/>
    <property type="molecule type" value="Genomic_DNA"/>
</dbReference>
<comment type="caution">
    <text evidence="5">The sequence shown here is derived from an EMBL/GenBank/DDBJ whole genome shotgun (WGS) entry which is preliminary data.</text>
</comment>
<dbReference type="InterPro" id="IPR010497">
    <property type="entry name" value="Epoxide_hydro_N"/>
</dbReference>
<evidence type="ECO:0000259" key="4">
    <source>
        <dbReference type="Pfam" id="PF06441"/>
    </source>
</evidence>
<gene>
    <name evidence="5" type="ORF">GCM10022223_61910</name>
</gene>
<sequence>MVERLGNLGGRASLDDLHDRLRRYHRVPPVASEGEFGVPSSLLDALIAHWRDDFDWAAQARRIAAYPWEQTEHASVPVRAIISRADASQTDADADAGVVLLLHGWPDSVLRFERLFPHLDDVTYVAPALPGFPFAAPAAPDGVPGGLSAVAMADAMAVAMREFGFERYVISAGDVGCDVAEALAACHPEVVTALHLTDVSQFHFLVDPPADLDEEERAYVARGHRWQAAEGGYMHEQSTRPNTLAVGLGDSPAGLAAWIVEKLDRWSDGPFTDVFSYDEALTWVSAYWLTDSIGTSFTPYATGGTMDWPRIEIPTVFTVFAHDLVNAPRQFAERYFDVAAWREYDHGGHFAAWERPDEYLWGLRTALEAQRPT</sequence>
<dbReference type="InterPro" id="IPR000639">
    <property type="entry name" value="Epox_hydrolase-like"/>
</dbReference>
<evidence type="ECO:0000256" key="1">
    <source>
        <dbReference type="ARBA" id="ARBA00010088"/>
    </source>
</evidence>
<proteinExistence type="inferred from homology"/>
<feature type="domain" description="Epoxide hydrolase N-terminal" evidence="4">
    <location>
        <begin position="12"/>
        <end position="112"/>
    </location>
</feature>
<evidence type="ECO:0000256" key="3">
    <source>
        <dbReference type="ARBA" id="ARBA00022801"/>
    </source>
</evidence>
<dbReference type="PANTHER" id="PTHR21661">
    <property type="entry name" value="EPOXIDE HYDROLASE 1-RELATED"/>
    <property type="match status" value="1"/>
</dbReference>
<evidence type="ECO:0000313" key="6">
    <source>
        <dbReference type="Proteomes" id="UP001501074"/>
    </source>
</evidence>
<name>A0ABP7ALJ5_9ACTN</name>
<reference evidence="6" key="1">
    <citation type="journal article" date="2019" name="Int. J. Syst. Evol. Microbiol.">
        <title>The Global Catalogue of Microorganisms (GCM) 10K type strain sequencing project: providing services to taxonomists for standard genome sequencing and annotation.</title>
        <authorList>
            <consortium name="The Broad Institute Genomics Platform"/>
            <consortium name="The Broad Institute Genome Sequencing Center for Infectious Disease"/>
            <person name="Wu L."/>
            <person name="Ma J."/>
        </authorList>
    </citation>
    <scope>NUCLEOTIDE SEQUENCE [LARGE SCALE GENOMIC DNA]</scope>
    <source>
        <strain evidence="6">JCM 16902</strain>
    </source>
</reference>
<organism evidence="5 6">
    <name type="scientific">Kineosporia mesophila</name>
    <dbReference type="NCBI Taxonomy" id="566012"/>
    <lineage>
        <taxon>Bacteria</taxon>
        <taxon>Bacillati</taxon>
        <taxon>Actinomycetota</taxon>
        <taxon>Actinomycetes</taxon>
        <taxon>Kineosporiales</taxon>
        <taxon>Kineosporiaceae</taxon>
        <taxon>Kineosporia</taxon>
    </lineage>
</organism>
<keyword evidence="2" id="KW-0058">Aromatic hydrocarbons catabolism</keyword>
<evidence type="ECO:0000313" key="5">
    <source>
        <dbReference type="EMBL" id="GAA3635134.1"/>
    </source>
</evidence>
<keyword evidence="3 5" id="KW-0378">Hydrolase</keyword>
<accession>A0ABP7ALJ5</accession>
<dbReference type="Pfam" id="PF06441">
    <property type="entry name" value="EHN"/>
    <property type="match status" value="1"/>
</dbReference>
<protein>
    <submittedName>
        <fullName evidence="5">Epoxide hydrolase</fullName>
    </submittedName>
</protein>
<dbReference type="InterPro" id="IPR029058">
    <property type="entry name" value="AB_hydrolase_fold"/>
</dbReference>
<dbReference type="Gene3D" id="3.40.50.1820">
    <property type="entry name" value="alpha/beta hydrolase"/>
    <property type="match status" value="1"/>
</dbReference>
<dbReference type="GO" id="GO:0016787">
    <property type="term" value="F:hydrolase activity"/>
    <property type="evidence" value="ECO:0007669"/>
    <property type="project" value="UniProtKB-KW"/>
</dbReference>
<evidence type="ECO:0000256" key="2">
    <source>
        <dbReference type="ARBA" id="ARBA00022797"/>
    </source>
</evidence>